<feature type="compositionally biased region" description="Low complexity" evidence="1">
    <location>
        <begin position="267"/>
        <end position="294"/>
    </location>
</feature>
<dbReference type="RefSeq" id="XP_033443677.1">
    <property type="nucleotide sequence ID" value="XM_033590315.1"/>
</dbReference>
<evidence type="ECO:0000313" key="3">
    <source>
        <dbReference type="EMBL" id="KAF1923424.1"/>
    </source>
</evidence>
<feature type="region of interest" description="Disordered" evidence="1">
    <location>
        <begin position="211"/>
        <end position="245"/>
    </location>
</feature>
<proteinExistence type="predicted"/>
<gene>
    <name evidence="3" type="ORF">M421DRAFT_406513</name>
</gene>
<dbReference type="OrthoDB" id="10265871at2759"/>
<dbReference type="Pfam" id="PF07287">
    <property type="entry name" value="AtuA"/>
    <property type="match status" value="2"/>
</dbReference>
<sequence length="479" mass="51192">MALASNHEHDPMDVLVGDWMGEANMTAPANRQTDAYEPTFLEALEPAPHIARRGIRVAVNADAADTQKRHGAVTKRHGAVAKLVAAAGLQLSGAWISGDEVLPQLLAAQESGDAALESVCTGRRLDHWPFAPVFAQAFEQGADMVLCAPTWSCGHRHCLVWARVRREPAHRRGLLARPTAGTAGSAPTWTSSQTPLWPATCPSARRTARAATTRAARTSSVWAGTRSAIPSSGLPSPVRSSPGTRALAAKCRSTRSHRSSCTRCRGRGTSTRTSPRCSTTSRSSTSPTTAPPATKVGIAAKAIYQAERRGGLTGLDIPAKARMTEHLICAQMGAHAANLTHLSFQTIGHCAESPTTQNAATVDFRVIARARSPSTLCPALHRPHHAGPPSGRVRGEEDRALRVPRFERRAFVVQTHLGRGVSCTTSLDFLGKNCAGFLDKNCAGFLDKNCAGFLDKSCADFSRARVVHVPLRFLARGRI</sequence>
<evidence type="ECO:0000313" key="4">
    <source>
        <dbReference type="Proteomes" id="UP000800082"/>
    </source>
</evidence>
<feature type="region of interest" description="Disordered" evidence="1">
    <location>
        <begin position="178"/>
        <end position="198"/>
    </location>
</feature>
<dbReference type="InterPro" id="IPR010839">
    <property type="entry name" value="AtuA_N"/>
</dbReference>
<name>A0A6A5R8W5_9PLEO</name>
<evidence type="ECO:0000259" key="2">
    <source>
        <dbReference type="Pfam" id="PF07287"/>
    </source>
</evidence>
<feature type="region of interest" description="Disordered" evidence="1">
    <location>
        <begin position="258"/>
        <end position="294"/>
    </location>
</feature>
<feature type="domain" description="Acyclic terpene utilisation N-terminal" evidence="2">
    <location>
        <begin position="5"/>
        <end position="145"/>
    </location>
</feature>
<evidence type="ECO:0000256" key="1">
    <source>
        <dbReference type="SAM" id="MobiDB-lite"/>
    </source>
</evidence>
<feature type="domain" description="Acyclic terpene utilisation N-terminal" evidence="2">
    <location>
        <begin position="288"/>
        <end position="376"/>
    </location>
</feature>
<accession>A0A6A5R8W5</accession>
<dbReference type="GeneID" id="54347979"/>
<dbReference type="EMBL" id="ML979005">
    <property type="protein sequence ID" value="KAF1923424.1"/>
    <property type="molecule type" value="Genomic_DNA"/>
</dbReference>
<keyword evidence="4" id="KW-1185">Reference proteome</keyword>
<organism evidence="3 4">
    <name type="scientific">Didymella exigua CBS 183.55</name>
    <dbReference type="NCBI Taxonomy" id="1150837"/>
    <lineage>
        <taxon>Eukaryota</taxon>
        <taxon>Fungi</taxon>
        <taxon>Dikarya</taxon>
        <taxon>Ascomycota</taxon>
        <taxon>Pezizomycotina</taxon>
        <taxon>Dothideomycetes</taxon>
        <taxon>Pleosporomycetidae</taxon>
        <taxon>Pleosporales</taxon>
        <taxon>Pleosporineae</taxon>
        <taxon>Didymellaceae</taxon>
        <taxon>Didymella</taxon>
    </lineage>
</organism>
<dbReference type="PANTHER" id="PTHR47585:SF2">
    <property type="entry name" value="DUF1446 DOMAIN PROTEIN (AFU_ORTHOLOGUE AFUA_6G11420)"/>
    <property type="match status" value="1"/>
</dbReference>
<reference evidence="3" key="1">
    <citation type="journal article" date="2020" name="Stud. Mycol.">
        <title>101 Dothideomycetes genomes: a test case for predicting lifestyles and emergence of pathogens.</title>
        <authorList>
            <person name="Haridas S."/>
            <person name="Albert R."/>
            <person name="Binder M."/>
            <person name="Bloem J."/>
            <person name="Labutti K."/>
            <person name="Salamov A."/>
            <person name="Andreopoulos B."/>
            <person name="Baker S."/>
            <person name="Barry K."/>
            <person name="Bills G."/>
            <person name="Bluhm B."/>
            <person name="Cannon C."/>
            <person name="Castanera R."/>
            <person name="Culley D."/>
            <person name="Daum C."/>
            <person name="Ezra D."/>
            <person name="Gonzalez J."/>
            <person name="Henrissat B."/>
            <person name="Kuo A."/>
            <person name="Liang C."/>
            <person name="Lipzen A."/>
            <person name="Lutzoni F."/>
            <person name="Magnuson J."/>
            <person name="Mondo S."/>
            <person name="Nolan M."/>
            <person name="Ohm R."/>
            <person name="Pangilinan J."/>
            <person name="Park H.-J."/>
            <person name="Ramirez L."/>
            <person name="Alfaro M."/>
            <person name="Sun H."/>
            <person name="Tritt A."/>
            <person name="Yoshinaga Y."/>
            <person name="Zwiers L.-H."/>
            <person name="Turgeon B."/>
            <person name="Goodwin S."/>
            <person name="Spatafora J."/>
            <person name="Crous P."/>
            <person name="Grigoriev I."/>
        </authorList>
    </citation>
    <scope>NUCLEOTIDE SEQUENCE</scope>
    <source>
        <strain evidence="3">CBS 183.55</strain>
    </source>
</reference>
<dbReference type="AlphaFoldDB" id="A0A6A5R8W5"/>
<feature type="compositionally biased region" description="Polar residues" evidence="1">
    <location>
        <begin position="228"/>
        <end position="243"/>
    </location>
</feature>
<dbReference type="Proteomes" id="UP000800082">
    <property type="component" value="Unassembled WGS sequence"/>
</dbReference>
<protein>
    <recommendedName>
        <fullName evidence="2">Acyclic terpene utilisation N-terminal domain-containing protein</fullName>
    </recommendedName>
</protein>
<dbReference type="PANTHER" id="PTHR47585">
    <property type="match status" value="1"/>
</dbReference>
<feature type="compositionally biased region" description="Polar residues" evidence="1">
    <location>
        <begin position="185"/>
        <end position="195"/>
    </location>
</feature>